<evidence type="ECO:0000313" key="1">
    <source>
        <dbReference type="EMBL" id="QFG08392.1"/>
    </source>
</evidence>
<proteinExistence type="predicted"/>
<dbReference type="RefSeq" id="YP_009954181.1">
    <property type="nucleotide sequence ID" value="NC_051630.1"/>
</dbReference>
<reference evidence="1 2" key="1">
    <citation type="submission" date="2019-07" db="EMBL/GenBank/DDBJ databases">
        <authorList>
            <person name="Abad L.A."/>
            <person name="Stoner T.H."/>
            <person name="Garlena R.A."/>
            <person name="Russell D.A."/>
            <person name="Pope W.H."/>
            <person name="Jacobs-Sera D."/>
            <person name="Hatfull G.F."/>
        </authorList>
    </citation>
    <scope>NUCLEOTIDE SEQUENCE [LARGE SCALE GENOMIC DNA]</scope>
</reference>
<keyword evidence="2" id="KW-1185">Reference proteome</keyword>
<sequence>MSPVVAVVSSTLDRAARLARVLNVARAVPMSVPSIKQGHGRGLCLDLVLVDDEVMPLDERVRATLAPALHASCVGKMFAVREIEQ</sequence>
<protein>
    <submittedName>
        <fullName evidence="1">DNA binding protein</fullName>
    </submittedName>
</protein>
<dbReference type="EMBL" id="MN234165">
    <property type="protein sequence ID" value="QFG08392.1"/>
    <property type="molecule type" value="Genomic_DNA"/>
</dbReference>
<dbReference type="KEGG" id="vg:60325669"/>
<accession>A0A5J6THR6</accession>
<name>A0A5J6THR6_9CAUD</name>
<organism evidence="1 2">
    <name type="scientific">Mycobacterium phage Yunkel11</name>
    <dbReference type="NCBI Taxonomy" id="2599886"/>
    <lineage>
        <taxon>Viruses</taxon>
        <taxon>Duplodnaviria</taxon>
        <taxon>Heunggongvirae</taxon>
        <taxon>Uroviricota</taxon>
        <taxon>Caudoviricetes</taxon>
        <taxon>Weiservirinae</taxon>
        <taxon>Anayavirus</taxon>
        <taxon>Anayavirus yunkel11</taxon>
    </lineage>
</organism>
<dbReference type="GeneID" id="60325669"/>
<evidence type="ECO:0000313" key="2">
    <source>
        <dbReference type="Proteomes" id="UP000326275"/>
    </source>
</evidence>
<gene>
    <name evidence="1" type="primary">3</name>
    <name evidence="1" type="ORF">SEA_YUNKEL11_3</name>
</gene>
<dbReference type="Proteomes" id="UP000326275">
    <property type="component" value="Segment"/>
</dbReference>